<evidence type="ECO:0000256" key="5">
    <source>
        <dbReference type="ARBA" id="ARBA00022679"/>
    </source>
</evidence>
<dbReference type="Gene3D" id="3.40.50.2300">
    <property type="match status" value="2"/>
</dbReference>
<dbReference type="OrthoDB" id="9790669at2"/>
<evidence type="ECO:0000256" key="8">
    <source>
        <dbReference type="ARBA" id="ARBA00022840"/>
    </source>
</evidence>
<dbReference type="SUPFAM" id="SSF52172">
    <property type="entry name" value="CheY-like"/>
    <property type="match status" value="2"/>
</dbReference>
<dbReference type="PANTHER" id="PTHR43047:SF72">
    <property type="entry name" value="OSMOSENSING HISTIDINE PROTEIN KINASE SLN1"/>
    <property type="match status" value="1"/>
</dbReference>
<dbReference type="Pfam" id="PF02518">
    <property type="entry name" value="HATPase_c"/>
    <property type="match status" value="1"/>
</dbReference>
<dbReference type="GO" id="GO:0005524">
    <property type="term" value="F:ATP binding"/>
    <property type="evidence" value="ECO:0007669"/>
    <property type="project" value="UniProtKB-KW"/>
</dbReference>
<dbReference type="FunFam" id="1.10.287.130:FF:000038">
    <property type="entry name" value="Sensory transduction histidine kinase"/>
    <property type="match status" value="1"/>
</dbReference>
<dbReference type="SUPFAM" id="SSF158472">
    <property type="entry name" value="HAMP domain-like"/>
    <property type="match status" value="1"/>
</dbReference>
<accession>A0A4Q1CC86</accession>
<evidence type="ECO:0000256" key="10">
    <source>
        <dbReference type="ARBA" id="ARBA00023015"/>
    </source>
</evidence>
<feature type="transmembrane region" description="Helical" evidence="17">
    <location>
        <begin position="12"/>
        <end position="32"/>
    </location>
</feature>
<proteinExistence type="predicted"/>
<keyword evidence="17" id="KW-0812">Transmembrane</keyword>
<dbReference type="SUPFAM" id="SSF47384">
    <property type="entry name" value="Homodimeric domain of signal transducing histidine kinase"/>
    <property type="match status" value="1"/>
</dbReference>
<evidence type="ECO:0000256" key="7">
    <source>
        <dbReference type="ARBA" id="ARBA00022777"/>
    </source>
</evidence>
<gene>
    <name evidence="21" type="ORF">ESB00_12965</name>
</gene>
<evidence type="ECO:0000256" key="3">
    <source>
        <dbReference type="ARBA" id="ARBA00012438"/>
    </source>
</evidence>
<evidence type="ECO:0000259" key="19">
    <source>
        <dbReference type="PROSITE" id="PS50110"/>
    </source>
</evidence>
<dbReference type="InterPro" id="IPR005467">
    <property type="entry name" value="His_kinase_dom"/>
</dbReference>
<dbReference type="GO" id="GO:0009927">
    <property type="term" value="F:histidine phosphotransfer kinase activity"/>
    <property type="evidence" value="ECO:0007669"/>
    <property type="project" value="TreeGrafter"/>
</dbReference>
<protein>
    <recommendedName>
        <fullName evidence="3">histidine kinase</fullName>
        <ecNumber evidence="3">2.7.13.3</ecNumber>
    </recommendedName>
</protein>
<dbReference type="Proteomes" id="UP000290218">
    <property type="component" value="Unassembled WGS sequence"/>
</dbReference>
<evidence type="ECO:0000313" key="22">
    <source>
        <dbReference type="Proteomes" id="UP000290218"/>
    </source>
</evidence>
<keyword evidence="13" id="KW-0804">Transcription</keyword>
<evidence type="ECO:0000256" key="15">
    <source>
        <dbReference type="PROSITE-ProRule" id="PRU00169"/>
    </source>
</evidence>
<dbReference type="Pfam" id="PF00512">
    <property type="entry name" value="HisKA"/>
    <property type="match status" value="1"/>
</dbReference>
<keyword evidence="10" id="KW-0805">Transcription regulation</keyword>
<feature type="modified residue" description="4-aspartylphosphate" evidence="15">
    <location>
        <position position="581"/>
    </location>
</feature>
<dbReference type="FunFam" id="3.40.50.2300:FF:000001">
    <property type="entry name" value="DNA-binding response regulator PhoB"/>
    <property type="match status" value="1"/>
</dbReference>
<evidence type="ECO:0000256" key="11">
    <source>
        <dbReference type="ARBA" id="ARBA00023125"/>
    </source>
</evidence>
<keyword evidence="14" id="KW-0131">Cell cycle</keyword>
<dbReference type="InterPro" id="IPR003594">
    <property type="entry name" value="HATPase_dom"/>
</dbReference>
<name>A0A4Q1CC86_9BACT</name>
<dbReference type="EC" id="2.7.13.3" evidence="3"/>
<evidence type="ECO:0000256" key="12">
    <source>
        <dbReference type="ARBA" id="ARBA00023136"/>
    </source>
</evidence>
<keyword evidence="6" id="KW-0547">Nucleotide-binding</keyword>
<dbReference type="Gene3D" id="1.10.287.130">
    <property type="match status" value="1"/>
</dbReference>
<feature type="transmembrane region" description="Helical" evidence="17">
    <location>
        <begin position="154"/>
        <end position="174"/>
    </location>
</feature>
<evidence type="ECO:0000256" key="6">
    <source>
        <dbReference type="ARBA" id="ARBA00022741"/>
    </source>
</evidence>
<keyword evidence="8" id="KW-0067">ATP-binding</keyword>
<dbReference type="RefSeq" id="WP_129048103.1">
    <property type="nucleotide sequence ID" value="NZ_SDHX01000001.1"/>
</dbReference>
<dbReference type="SMART" id="SM00388">
    <property type="entry name" value="HisKA"/>
    <property type="match status" value="1"/>
</dbReference>
<dbReference type="InterPro" id="IPR036097">
    <property type="entry name" value="HisK_dim/P_sf"/>
</dbReference>
<dbReference type="FunFam" id="3.30.565.10:FF:000010">
    <property type="entry name" value="Sensor histidine kinase RcsC"/>
    <property type="match status" value="1"/>
</dbReference>
<evidence type="ECO:0000256" key="13">
    <source>
        <dbReference type="ARBA" id="ARBA00023163"/>
    </source>
</evidence>
<comment type="catalytic activity">
    <reaction evidence="1">
        <text>ATP + protein L-histidine = ADP + protein N-phospho-L-histidine.</text>
        <dbReference type="EC" id="2.7.13.3"/>
    </reaction>
</comment>
<comment type="subcellular location">
    <subcellularLocation>
        <location evidence="2">Membrane</location>
    </subcellularLocation>
</comment>
<keyword evidence="11" id="KW-0238">DNA-binding</keyword>
<feature type="domain" description="Response regulatory" evidence="19">
    <location>
        <begin position="532"/>
        <end position="645"/>
    </location>
</feature>
<evidence type="ECO:0000256" key="14">
    <source>
        <dbReference type="ARBA" id="ARBA00023306"/>
    </source>
</evidence>
<keyword evidence="4 15" id="KW-0597">Phosphoprotein</keyword>
<evidence type="ECO:0000256" key="17">
    <source>
        <dbReference type="SAM" id="Phobius"/>
    </source>
</evidence>
<dbReference type="PROSITE" id="PS50110">
    <property type="entry name" value="RESPONSE_REGULATORY"/>
    <property type="match status" value="2"/>
</dbReference>
<dbReference type="SMART" id="SM00304">
    <property type="entry name" value="HAMP"/>
    <property type="match status" value="1"/>
</dbReference>
<sequence>MKSLSFRWQLTLFILMICGVTLSLALVGLYLYDARQFNDEIQTRLEKTQFLLTGNLVPLLEQNPEATDLPLGVLSVDSQIAAAAVFSPDGKLLARYVRFGAHEVIPPPPKGVTRLFDSHRSVAWTTITSGNRSLGLLYLKAELSEAEQARFGNLLRVAVIIFGAAAFLAITVAFRLGGRFTQPITELAQVSTSVERTHDYSQRVESTASGEIGELIESFNSMLGTIQSKTDEIVHARALAEGAKDQLEEANRTLEARVEDRTKLLAKAVKDAEEASKAKSSFLAKMSHELRTPLNAIIGYSEMLREDAVDEGNTRTAEDLDKVLNAARHLLGLINDVLDISKIEAGKMELFLENFEISKIVNEVIATAQPLIAKKGNTLALDCPPDIGTMHADATKLRQMLLNLMSNASKFTEKGTITLQVRRVDDDESIEYAVKDTGIGMTPEQLSRLFQAFSQADASTASKYGGTGLGLAISKQFAQMMNGDITVTSTAGVGSTFTIRLPATVAAKKPKVVNQSSPRLTRSPFPNEKRPKILVVDDDKDIRSVITDILDQSGYEVFTAASGQQGLDLAGQMLPNLIILDLMMPGMDGWTVLTKLQHKPALADTPVIILSAASGLEMAMSLGAAAVLFKPVDARQLTAEIAAQLAPLPPNFVLLVEDDADSRTLITRILDAEGCSSRAAINGNAALRILKLGAPAVIILDLQMAGMNGFELLEVLGKNPVWSKIPVVIITSMDLTADMRNYLTPRTVAILAKGKFSREDLLAHVRPALKKATPVIAS</sequence>
<keyword evidence="16" id="KW-0175">Coiled coil</keyword>
<dbReference type="SMART" id="SM00448">
    <property type="entry name" value="REC"/>
    <property type="match status" value="2"/>
</dbReference>
<dbReference type="InterPro" id="IPR003660">
    <property type="entry name" value="HAMP_dom"/>
</dbReference>
<dbReference type="PROSITE" id="PS50109">
    <property type="entry name" value="HIS_KIN"/>
    <property type="match status" value="1"/>
</dbReference>
<dbReference type="Gene3D" id="6.10.340.10">
    <property type="match status" value="1"/>
</dbReference>
<keyword evidence="17" id="KW-1133">Transmembrane helix</keyword>
<keyword evidence="12 17" id="KW-0472">Membrane</keyword>
<dbReference type="EMBL" id="SDHX01000001">
    <property type="protein sequence ID" value="RXK56737.1"/>
    <property type="molecule type" value="Genomic_DNA"/>
</dbReference>
<dbReference type="Gene3D" id="3.30.565.10">
    <property type="entry name" value="Histidine kinase-like ATPase, C-terminal domain"/>
    <property type="match status" value="1"/>
</dbReference>
<feature type="coiled-coil region" evidence="16">
    <location>
        <begin position="233"/>
        <end position="264"/>
    </location>
</feature>
<dbReference type="PANTHER" id="PTHR43047">
    <property type="entry name" value="TWO-COMPONENT HISTIDINE PROTEIN KINASE"/>
    <property type="match status" value="1"/>
</dbReference>
<feature type="domain" description="Response regulatory" evidence="19">
    <location>
        <begin position="652"/>
        <end position="773"/>
    </location>
</feature>
<dbReference type="InterPro" id="IPR036890">
    <property type="entry name" value="HATPase_C_sf"/>
</dbReference>
<comment type="caution">
    <text evidence="21">The sequence shown here is derived from an EMBL/GenBank/DDBJ whole genome shotgun (WGS) entry which is preliminary data.</text>
</comment>
<dbReference type="InterPro" id="IPR001789">
    <property type="entry name" value="Sig_transdc_resp-reg_receiver"/>
</dbReference>
<evidence type="ECO:0000256" key="1">
    <source>
        <dbReference type="ARBA" id="ARBA00000085"/>
    </source>
</evidence>
<dbReference type="InterPro" id="IPR004358">
    <property type="entry name" value="Sig_transdc_His_kin-like_C"/>
</dbReference>
<evidence type="ECO:0000256" key="4">
    <source>
        <dbReference type="ARBA" id="ARBA00022553"/>
    </source>
</evidence>
<reference evidence="21 22" key="1">
    <citation type="submission" date="2019-01" db="EMBL/GenBank/DDBJ databases">
        <title>Lacunisphaera sp. strain TWA-58.</title>
        <authorList>
            <person name="Chen W.-M."/>
        </authorList>
    </citation>
    <scope>NUCLEOTIDE SEQUENCE [LARGE SCALE GENOMIC DNA]</scope>
    <source>
        <strain evidence="21 22">TWA-58</strain>
    </source>
</reference>
<dbReference type="PRINTS" id="PR00344">
    <property type="entry name" value="BCTRLSENSOR"/>
</dbReference>
<evidence type="ECO:0000256" key="16">
    <source>
        <dbReference type="SAM" id="Coils"/>
    </source>
</evidence>
<keyword evidence="22" id="KW-1185">Reference proteome</keyword>
<evidence type="ECO:0000256" key="9">
    <source>
        <dbReference type="ARBA" id="ARBA00023012"/>
    </source>
</evidence>
<dbReference type="CDD" id="cd16922">
    <property type="entry name" value="HATPase_EvgS-ArcB-TorS-like"/>
    <property type="match status" value="1"/>
</dbReference>
<evidence type="ECO:0000259" key="18">
    <source>
        <dbReference type="PROSITE" id="PS50109"/>
    </source>
</evidence>
<dbReference type="CDD" id="cd00156">
    <property type="entry name" value="REC"/>
    <property type="match status" value="1"/>
</dbReference>
<dbReference type="Pfam" id="PF00072">
    <property type="entry name" value="Response_reg"/>
    <property type="match status" value="2"/>
</dbReference>
<dbReference type="InterPro" id="IPR003661">
    <property type="entry name" value="HisK_dim/P_dom"/>
</dbReference>
<dbReference type="InterPro" id="IPR011006">
    <property type="entry name" value="CheY-like_superfamily"/>
</dbReference>
<dbReference type="CDD" id="cd00082">
    <property type="entry name" value="HisKA"/>
    <property type="match status" value="1"/>
</dbReference>
<dbReference type="PROSITE" id="PS50885">
    <property type="entry name" value="HAMP"/>
    <property type="match status" value="1"/>
</dbReference>
<evidence type="ECO:0000256" key="2">
    <source>
        <dbReference type="ARBA" id="ARBA00004370"/>
    </source>
</evidence>
<dbReference type="GO" id="GO:0003677">
    <property type="term" value="F:DNA binding"/>
    <property type="evidence" value="ECO:0007669"/>
    <property type="project" value="UniProtKB-KW"/>
</dbReference>
<dbReference type="AlphaFoldDB" id="A0A4Q1CC86"/>
<dbReference type="GO" id="GO:0000155">
    <property type="term" value="F:phosphorelay sensor kinase activity"/>
    <property type="evidence" value="ECO:0007669"/>
    <property type="project" value="InterPro"/>
</dbReference>
<dbReference type="SUPFAM" id="SSF55874">
    <property type="entry name" value="ATPase domain of HSP90 chaperone/DNA topoisomerase II/histidine kinase"/>
    <property type="match status" value="1"/>
</dbReference>
<evidence type="ECO:0000259" key="20">
    <source>
        <dbReference type="PROSITE" id="PS50885"/>
    </source>
</evidence>
<feature type="domain" description="HAMP" evidence="20">
    <location>
        <begin position="178"/>
        <end position="231"/>
    </location>
</feature>
<feature type="modified residue" description="4-aspartylphosphate" evidence="15">
    <location>
        <position position="701"/>
    </location>
</feature>
<feature type="domain" description="Histidine kinase" evidence="18">
    <location>
        <begin position="285"/>
        <end position="505"/>
    </location>
</feature>
<keyword evidence="5" id="KW-0808">Transferase</keyword>
<dbReference type="GO" id="GO:0005886">
    <property type="term" value="C:plasma membrane"/>
    <property type="evidence" value="ECO:0007669"/>
    <property type="project" value="TreeGrafter"/>
</dbReference>
<dbReference type="CDD" id="cd06225">
    <property type="entry name" value="HAMP"/>
    <property type="match status" value="1"/>
</dbReference>
<keyword evidence="7" id="KW-0418">Kinase</keyword>
<organism evidence="21 22">
    <name type="scientific">Oleiharenicola lentus</name>
    <dbReference type="NCBI Taxonomy" id="2508720"/>
    <lineage>
        <taxon>Bacteria</taxon>
        <taxon>Pseudomonadati</taxon>
        <taxon>Verrucomicrobiota</taxon>
        <taxon>Opitutia</taxon>
        <taxon>Opitutales</taxon>
        <taxon>Opitutaceae</taxon>
        <taxon>Oleiharenicola</taxon>
    </lineage>
</organism>
<evidence type="ECO:0000313" key="21">
    <source>
        <dbReference type="EMBL" id="RXK56737.1"/>
    </source>
</evidence>
<dbReference type="Pfam" id="PF00672">
    <property type="entry name" value="HAMP"/>
    <property type="match status" value="1"/>
</dbReference>
<keyword evidence="9" id="KW-0902">Two-component regulatory system</keyword>
<dbReference type="SMART" id="SM00387">
    <property type="entry name" value="HATPase_c"/>
    <property type="match status" value="1"/>
</dbReference>